<dbReference type="InterPro" id="IPR014729">
    <property type="entry name" value="Rossmann-like_a/b/a_fold"/>
</dbReference>
<comment type="caution">
    <text evidence="16">The sequence shown here is derived from an EMBL/GenBank/DDBJ whole genome shotgun (WGS) entry which is preliminary data.</text>
</comment>
<evidence type="ECO:0000256" key="5">
    <source>
        <dbReference type="ARBA" id="ARBA00022598"/>
    </source>
</evidence>
<gene>
    <name evidence="16" type="primary">valS_26</name>
    <name evidence="16" type="ORF">SDC9_58969</name>
</gene>
<dbReference type="InterPro" id="IPR010978">
    <property type="entry name" value="tRNA-bd_arm"/>
</dbReference>
<evidence type="ECO:0000256" key="9">
    <source>
        <dbReference type="ARBA" id="ARBA00023054"/>
    </source>
</evidence>
<dbReference type="InterPro" id="IPR009008">
    <property type="entry name" value="Val/Leu/Ile-tRNA-synth_edit"/>
</dbReference>
<feature type="domain" description="Aminoacyl-tRNA synthetase class Ia" evidence="13">
    <location>
        <begin position="18"/>
        <end position="563"/>
    </location>
</feature>
<accession>A0A644X8W1</accession>
<proteinExistence type="inferred from homology"/>
<dbReference type="HAMAP" id="MF_02004">
    <property type="entry name" value="Val_tRNA_synth_type1"/>
    <property type="match status" value="1"/>
</dbReference>
<feature type="domain" description="Methionyl/Valyl/Leucyl/Isoleucyl-tRNA synthetase anticodon-binding" evidence="14">
    <location>
        <begin position="606"/>
        <end position="757"/>
    </location>
</feature>
<dbReference type="FunFam" id="3.40.50.620:FF:000098">
    <property type="entry name" value="Valine--tRNA ligase"/>
    <property type="match status" value="1"/>
</dbReference>
<evidence type="ECO:0000256" key="1">
    <source>
        <dbReference type="ARBA" id="ARBA00004496"/>
    </source>
</evidence>
<dbReference type="InterPro" id="IPR019499">
    <property type="entry name" value="Val-tRNA_synth_tRNA-bd"/>
</dbReference>
<dbReference type="GO" id="GO:0005829">
    <property type="term" value="C:cytosol"/>
    <property type="evidence" value="ECO:0007669"/>
    <property type="project" value="TreeGrafter"/>
</dbReference>
<dbReference type="EC" id="6.1.1.9" evidence="3"/>
<keyword evidence="7" id="KW-0067">ATP-binding</keyword>
<dbReference type="GO" id="GO:0004832">
    <property type="term" value="F:valine-tRNA ligase activity"/>
    <property type="evidence" value="ECO:0007669"/>
    <property type="project" value="UniProtKB-EC"/>
</dbReference>
<keyword evidence="8" id="KW-0648">Protein biosynthesis</keyword>
<dbReference type="Gene3D" id="3.40.50.620">
    <property type="entry name" value="HUPs"/>
    <property type="match status" value="2"/>
</dbReference>
<organism evidence="16">
    <name type="scientific">bioreactor metagenome</name>
    <dbReference type="NCBI Taxonomy" id="1076179"/>
    <lineage>
        <taxon>unclassified sequences</taxon>
        <taxon>metagenomes</taxon>
        <taxon>ecological metagenomes</taxon>
    </lineage>
</organism>
<comment type="subunit">
    <text evidence="2">Monomer.</text>
</comment>
<dbReference type="Pfam" id="PF00133">
    <property type="entry name" value="tRNA-synt_1"/>
    <property type="match status" value="1"/>
</dbReference>
<evidence type="ECO:0000256" key="8">
    <source>
        <dbReference type="ARBA" id="ARBA00022917"/>
    </source>
</evidence>
<dbReference type="GO" id="GO:0006438">
    <property type="term" value="P:valyl-tRNA aminoacylation"/>
    <property type="evidence" value="ECO:0007669"/>
    <property type="project" value="InterPro"/>
</dbReference>
<keyword evidence="10" id="KW-0030">Aminoacyl-tRNA synthetase</keyword>
<reference evidence="16" key="1">
    <citation type="submission" date="2019-08" db="EMBL/GenBank/DDBJ databases">
        <authorList>
            <person name="Kucharzyk K."/>
            <person name="Murdoch R.W."/>
            <person name="Higgins S."/>
            <person name="Loffler F."/>
        </authorList>
    </citation>
    <scope>NUCLEOTIDE SEQUENCE</scope>
</reference>
<keyword evidence="9" id="KW-0175">Coiled coil</keyword>
<evidence type="ECO:0000256" key="4">
    <source>
        <dbReference type="ARBA" id="ARBA00022490"/>
    </source>
</evidence>
<dbReference type="Gene3D" id="3.90.740.10">
    <property type="entry name" value="Valyl/Leucyl/Isoleucyl-tRNA synthetase, editing domain"/>
    <property type="match status" value="1"/>
</dbReference>
<dbReference type="CDD" id="cd07962">
    <property type="entry name" value="Anticodon_Ia_Val"/>
    <property type="match status" value="1"/>
</dbReference>
<evidence type="ECO:0000256" key="7">
    <source>
        <dbReference type="ARBA" id="ARBA00022840"/>
    </source>
</evidence>
<keyword evidence="6" id="KW-0547">Nucleotide-binding</keyword>
<evidence type="ECO:0000259" key="14">
    <source>
        <dbReference type="Pfam" id="PF08264"/>
    </source>
</evidence>
<dbReference type="PRINTS" id="PR00986">
    <property type="entry name" value="TRNASYNTHVAL"/>
</dbReference>
<dbReference type="GO" id="GO:0002161">
    <property type="term" value="F:aminoacyl-tRNA deacylase activity"/>
    <property type="evidence" value="ECO:0007669"/>
    <property type="project" value="InterPro"/>
</dbReference>
<evidence type="ECO:0000256" key="11">
    <source>
        <dbReference type="ARBA" id="ARBA00029936"/>
    </source>
</evidence>
<dbReference type="InterPro" id="IPR013155">
    <property type="entry name" value="M/V/L/I-tRNA-synth_anticd-bd"/>
</dbReference>
<dbReference type="FunFam" id="3.90.740.10:FF:000005">
    <property type="entry name" value="Valine--tRNA ligase, mitochondrial"/>
    <property type="match status" value="1"/>
</dbReference>
<dbReference type="PANTHER" id="PTHR11946:SF93">
    <property type="entry name" value="VALINE--TRNA LIGASE, CHLOROPLASTIC_MITOCHONDRIAL 2"/>
    <property type="match status" value="1"/>
</dbReference>
<comment type="subcellular location">
    <subcellularLocation>
        <location evidence="1">Cytoplasm</location>
    </subcellularLocation>
</comment>
<dbReference type="AlphaFoldDB" id="A0A644X8W1"/>
<evidence type="ECO:0000259" key="15">
    <source>
        <dbReference type="Pfam" id="PF10458"/>
    </source>
</evidence>
<dbReference type="InterPro" id="IPR009080">
    <property type="entry name" value="tRNAsynth_Ia_anticodon-bd"/>
</dbReference>
<dbReference type="PROSITE" id="PS00178">
    <property type="entry name" value="AA_TRNA_LIGASE_I"/>
    <property type="match status" value="1"/>
</dbReference>
<dbReference type="Gene3D" id="1.10.730.10">
    <property type="entry name" value="Isoleucyl-tRNA Synthetase, Domain 1"/>
    <property type="match status" value="1"/>
</dbReference>
<dbReference type="GO" id="GO:0005524">
    <property type="term" value="F:ATP binding"/>
    <property type="evidence" value="ECO:0007669"/>
    <property type="project" value="UniProtKB-KW"/>
</dbReference>
<dbReference type="Pfam" id="PF10458">
    <property type="entry name" value="Val_tRNA-synt_C"/>
    <property type="match status" value="1"/>
</dbReference>
<evidence type="ECO:0000256" key="3">
    <source>
        <dbReference type="ARBA" id="ARBA00013169"/>
    </source>
</evidence>
<evidence type="ECO:0000256" key="2">
    <source>
        <dbReference type="ARBA" id="ARBA00011245"/>
    </source>
</evidence>
<dbReference type="SUPFAM" id="SSF47323">
    <property type="entry name" value="Anticodon-binding domain of a subclass of class I aminoacyl-tRNA synthetases"/>
    <property type="match status" value="1"/>
</dbReference>
<dbReference type="FunFam" id="1.10.730.10:FF:000014">
    <property type="entry name" value="Valine--tRNA ligase"/>
    <property type="match status" value="1"/>
</dbReference>
<comment type="catalytic activity">
    <reaction evidence="12">
        <text>tRNA(Val) + L-valine + ATP = L-valyl-tRNA(Val) + AMP + diphosphate</text>
        <dbReference type="Rhea" id="RHEA:10704"/>
        <dbReference type="Rhea" id="RHEA-COMP:9672"/>
        <dbReference type="Rhea" id="RHEA-COMP:9708"/>
        <dbReference type="ChEBI" id="CHEBI:30616"/>
        <dbReference type="ChEBI" id="CHEBI:33019"/>
        <dbReference type="ChEBI" id="CHEBI:57762"/>
        <dbReference type="ChEBI" id="CHEBI:78442"/>
        <dbReference type="ChEBI" id="CHEBI:78537"/>
        <dbReference type="ChEBI" id="CHEBI:456215"/>
        <dbReference type="EC" id="6.1.1.9"/>
    </reaction>
</comment>
<dbReference type="InterPro" id="IPR002300">
    <property type="entry name" value="aa-tRNA-synth_Ia"/>
</dbReference>
<dbReference type="NCBIfam" id="TIGR00422">
    <property type="entry name" value="valS"/>
    <property type="match status" value="1"/>
</dbReference>
<evidence type="ECO:0000259" key="13">
    <source>
        <dbReference type="Pfam" id="PF00133"/>
    </source>
</evidence>
<dbReference type="EMBL" id="VSSQ01001998">
    <property type="protein sequence ID" value="MPM12615.1"/>
    <property type="molecule type" value="Genomic_DNA"/>
</dbReference>
<protein>
    <recommendedName>
        <fullName evidence="3">valine--tRNA ligase</fullName>
        <ecNumber evidence="3">6.1.1.9</ecNumber>
    </recommendedName>
    <alternativeName>
        <fullName evidence="11">Valyl-tRNA synthetase</fullName>
    </alternativeName>
</protein>
<dbReference type="InterPro" id="IPR033705">
    <property type="entry name" value="Anticodon_Ia_Val"/>
</dbReference>
<dbReference type="Pfam" id="PF08264">
    <property type="entry name" value="Anticodon_1"/>
    <property type="match status" value="1"/>
</dbReference>
<dbReference type="Gene3D" id="1.10.287.380">
    <property type="entry name" value="Valyl-tRNA synthetase, C-terminal domain"/>
    <property type="match status" value="1"/>
</dbReference>
<keyword evidence="4" id="KW-0963">Cytoplasm</keyword>
<dbReference type="NCBIfam" id="NF004349">
    <property type="entry name" value="PRK05729.1"/>
    <property type="match status" value="1"/>
</dbReference>
<dbReference type="InterPro" id="IPR001412">
    <property type="entry name" value="aa-tRNA-synth_I_CS"/>
</dbReference>
<keyword evidence="5 16" id="KW-0436">Ligase</keyword>
<dbReference type="SUPFAM" id="SSF52374">
    <property type="entry name" value="Nucleotidylyl transferase"/>
    <property type="match status" value="1"/>
</dbReference>
<dbReference type="CDD" id="cd00817">
    <property type="entry name" value="ValRS_core"/>
    <property type="match status" value="1"/>
</dbReference>
<feature type="domain" description="Valyl-tRNA synthetase tRNA-binding arm" evidence="15">
    <location>
        <begin position="814"/>
        <end position="874"/>
    </location>
</feature>
<evidence type="ECO:0000256" key="10">
    <source>
        <dbReference type="ARBA" id="ARBA00023146"/>
    </source>
</evidence>
<evidence type="ECO:0000256" key="12">
    <source>
        <dbReference type="ARBA" id="ARBA00047552"/>
    </source>
</evidence>
<dbReference type="FunFam" id="3.40.50.620:FF:000032">
    <property type="entry name" value="Valine--tRNA ligase"/>
    <property type="match status" value="1"/>
</dbReference>
<evidence type="ECO:0000256" key="6">
    <source>
        <dbReference type="ARBA" id="ARBA00022741"/>
    </source>
</evidence>
<dbReference type="FunFam" id="1.10.287.380:FF:000001">
    <property type="entry name" value="Valine--tRNA ligase"/>
    <property type="match status" value="1"/>
</dbReference>
<dbReference type="SUPFAM" id="SSF46589">
    <property type="entry name" value="tRNA-binding arm"/>
    <property type="match status" value="1"/>
</dbReference>
<evidence type="ECO:0000313" key="16">
    <source>
        <dbReference type="EMBL" id="MPM12615.1"/>
    </source>
</evidence>
<dbReference type="SUPFAM" id="SSF50677">
    <property type="entry name" value="ValRS/IleRS/LeuRS editing domain"/>
    <property type="match status" value="1"/>
</dbReference>
<name>A0A644X8W1_9ZZZZ</name>
<sequence length="880" mass="100992">MKKELPKVYDPQQVESRIYESWMEGGCFKAEPDSKKEPFSIVMPPPNVTGQLHMGHALDSTLQDILTRFKRMQGYSALWLPGVDHAGIATQIKVEEELRVKEGKTRYDLGREKFLERVWAWKEKYGNRIVEQQKKMGVSCDWDRSRFTMDETCARAVRETFCDLYEKDMIYKGSRIINWCPHCTTALSDAEVEYVDKPGHLWYIRYPLTDGSGDLVIATTRPETMMGDTGVAVNPEDERFKHLIGKTCILPIMNREIPIVGDEYCEIGFGTGAVKMTPAHDPNDFEVGLRHNLEVIRCIGDDGHINENGGPYNGMDRYECRKAIVKDLEEQGYLVKTEDYSHNVGTCYRCHNDVEPLISAQWFVKMEPLAKEALRVVRDGEVKFVPERFSKTYINWMENVHDWCISRQLWWGHQIPAWYCDECGHINVGREDPTKCEKCGCTHLTRDPDVLDTWFSSALWPFSTMGWPEKTADLNYWYPTSVMVTGYDIIFFWVARMIFSGCEQMKEIPFHTVLIHGLVRDEKGRKMSKSLGNGIDPLDMAQAYGADALRFNLITGNSPGNDTRFYTEKCEAMRNFANKIWNASRFVQMNLSIDRCALPARLEQEDKWVLTKLNGLVKEVTENLDAFEIGVASAKVYDFIWDTYCDWYIELTKTRMNGDDSESRLAAENVLCYVLIQVLKLLHPFMPFITEEIWQSLPREAGEEGSFIMTSHWPVYDEALNFPVETEAMEAVMDTIRAIRARRSEMNVPPSKKTELVLKTDEPEIFRDAVHFITRMAYAERVTVSAAAPETLDGQVSIVTRKAVAYIPLAELVDVAEELARIAREKEKAVNGLRITEGKLKNEKFVANAPEAVVNVEREKIAKYKELIARLEESERAMKG</sequence>
<dbReference type="InterPro" id="IPR037118">
    <property type="entry name" value="Val-tRNA_synth_C_sf"/>
</dbReference>
<dbReference type="PANTHER" id="PTHR11946">
    <property type="entry name" value="VALYL-TRNA SYNTHETASES"/>
    <property type="match status" value="1"/>
</dbReference>
<dbReference type="InterPro" id="IPR002303">
    <property type="entry name" value="Valyl-tRNA_ligase"/>
</dbReference>